<evidence type="ECO:0000256" key="2">
    <source>
        <dbReference type="ARBA" id="ARBA00022596"/>
    </source>
</evidence>
<keyword evidence="5" id="KW-0064">Aspartyl protease</keyword>
<dbReference type="NCBIfam" id="TIGR00072">
    <property type="entry name" value="hydrog_prot"/>
    <property type="match status" value="1"/>
</dbReference>
<dbReference type="PANTHER" id="PTHR30302:SF1">
    <property type="entry name" value="HYDROGENASE 2 MATURATION PROTEASE"/>
    <property type="match status" value="1"/>
</dbReference>
<reference evidence="10" key="1">
    <citation type="submission" date="2017-05" db="EMBL/GenBank/DDBJ databases">
        <title>Improved OligoMM genomes.</title>
        <authorList>
            <person name="Garzetti D."/>
        </authorList>
    </citation>
    <scope>NUCLEOTIDE SEQUENCE [LARGE SCALE GENOMIC DNA]</scope>
    <source>
        <strain evidence="10">YL45</strain>
    </source>
</reference>
<proteinExistence type="inferred from homology"/>
<dbReference type="InterPro" id="IPR000671">
    <property type="entry name" value="Peptidase_A31"/>
</dbReference>
<dbReference type="GO" id="GO:0046872">
    <property type="term" value="F:metal ion binding"/>
    <property type="evidence" value="ECO:0007669"/>
    <property type="project" value="UniProtKB-KW"/>
</dbReference>
<evidence type="ECO:0000256" key="1">
    <source>
        <dbReference type="ARBA" id="ARBA00006814"/>
    </source>
</evidence>
<keyword evidence="10" id="KW-1185">Reference proteome</keyword>
<feature type="binding site" evidence="7">
    <location>
        <position position="20"/>
    </location>
    <ligand>
        <name>Ni(2+)</name>
        <dbReference type="ChEBI" id="CHEBI:49786"/>
    </ligand>
</feature>
<organism evidence="9 10">
    <name type="scientific">Turicimonas muris</name>
    <dbReference type="NCBI Taxonomy" id="1796652"/>
    <lineage>
        <taxon>Bacteria</taxon>
        <taxon>Pseudomonadati</taxon>
        <taxon>Pseudomonadota</taxon>
        <taxon>Betaproteobacteria</taxon>
        <taxon>Burkholderiales</taxon>
        <taxon>Sutterellaceae</taxon>
        <taxon>Turicimonas</taxon>
    </lineage>
</organism>
<name>A0A227KP46_9BURK</name>
<evidence type="ECO:0000256" key="6">
    <source>
        <dbReference type="ARBA" id="ARBA00022801"/>
    </source>
</evidence>
<evidence type="ECO:0000313" key="9">
    <source>
        <dbReference type="EMBL" id="OXE49806.1"/>
    </source>
</evidence>
<dbReference type="GeneID" id="78361707"/>
<feature type="binding site" evidence="7">
    <location>
        <position position="97"/>
    </location>
    <ligand>
        <name>Ni(2+)</name>
        <dbReference type="ChEBI" id="CHEBI:49786"/>
    </ligand>
</feature>
<evidence type="ECO:0000256" key="7">
    <source>
        <dbReference type="PIRSR" id="PIRSR604419-1"/>
    </source>
</evidence>
<dbReference type="RefSeq" id="WP_066593361.1">
    <property type="nucleotide sequence ID" value="NZ_CAJTBZ010000004.1"/>
</dbReference>
<feature type="binding site" evidence="7">
    <location>
        <position position="67"/>
    </location>
    <ligand>
        <name>Ni(2+)</name>
        <dbReference type="ChEBI" id="CHEBI:49786"/>
    </ligand>
</feature>
<dbReference type="Proteomes" id="UP000214610">
    <property type="component" value="Unassembled WGS sequence"/>
</dbReference>
<evidence type="ECO:0000256" key="3">
    <source>
        <dbReference type="ARBA" id="ARBA00022670"/>
    </source>
</evidence>
<keyword evidence="6" id="KW-0378">Hydrolase</keyword>
<evidence type="ECO:0000256" key="5">
    <source>
        <dbReference type="ARBA" id="ARBA00022750"/>
    </source>
</evidence>
<keyword evidence="2 7" id="KW-0533">Nickel</keyword>
<dbReference type="EMBL" id="NHMP01000003">
    <property type="protein sequence ID" value="OXE49806.1"/>
    <property type="molecule type" value="Genomic_DNA"/>
</dbReference>
<evidence type="ECO:0000313" key="10">
    <source>
        <dbReference type="Proteomes" id="UP000214610"/>
    </source>
</evidence>
<protein>
    <submittedName>
        <fullName evidence="9">Hydrogenase expression/formation protein</fullName>
    </submittedName>
</protein>
<accession>A0A227KP46</accession>
<dbReference type="Pfam" id="PF01750">
    <property type="entry name" value="HycI"/>
    <property type="match status" value="1"/>
</dbReference>
<dbReference type="PRINTS" id="PR00446">
    <property type="entry name" value="HYDRGNUPTAKE"/>
</dbReference>
<dbReference type="AlphaFoldDB" id="A0A227KP46"/>
<dbReference type="GO" id="GO:0016485">
    <property type="term" value="P:protein processing"/>
    <property type="evidence" value="ECO:0007669"/>
    <property type="project" value="InterPro"/>
</dbReference>
<dbReference type="CDD" id="cd06062">
    <property type="entry name" value="H2MP_MemB-H2up"/>
    <property type="match status" value="1"/>
</dbReference>
<comment type="caution">
    <text evidence="9">The sequence shown here is derived from an EMBL/GenBank/DDBJ whole genome shotgun (WGS) entry which is preliminary data.</text>
</comment>
<dbReference type="GO" id="GO:0008047">
    <property type="term" value="F:enzyme activator activity"/>
    <property type="evidence" value="ECO:0007669"/>
    <property type="project" value="InterPro"/>
</dbReference>
<feature type="region of interest" description="Disordered" evidence="8">
    <location>
        <begin position="182"/>
        <end position="202"/>
    </location>
</feature>
<dbReference type="FunFam" id="3.40.50.1450:FF:000002">
    <property type="entry name" value="Hydrogenase 1 maturation protease"/>
    <property type="match status" value="1"/>
</dbReference>
<sequence>MTKEIPTLILGIGNILWADEGFGVRAVEEFHKSYAVLDPADKVIDGGTLGMYLFDDICRCDKLLVFDCCDFHGKPGELRVLHDKEISIWTSTKLSPHQDGMNDLLAAAHLRLSAPNQIIVVGFQPVLLDDYGGSLSNEAKKQLGPAVEAAFKELKNWGVPLRERTLNESYEPLNENSALNMERYEAERPSQEEADRTGDRRYAFIRTNEA</sequence>
<gene>
    <name evidence="9" type="ORF">ADH67_06675</name>
</gene>
<evidence type="ECO:0000256" key="4">
    <source>
        <dbReference type="ARBA" id="ARBA00022723"/>
    </source>
</evidence>
<dbReference type="SUPFAM" id="SSF53163">
    <property type="entry name" value="HybD-like"/>
    <property type="match status" value="1"/>
</dbReference>
<dbReference type="NCBIfam" id="TIGR00140">
    <property type="entry name" value="hupD"/>
    <property type="match status" value="1"/>
</dbReference>
<dbReference type="PANTHER" id="PTHR30302">
    <property type="entry name" value="HYDROGENASE 1 MATURATION PROTEASE"/>
    <property type="match status" value="1"/>
</dbReference>
<keyword evidence="4 7" id="KW-0479">Metal-binding</keyword>
<dbReference type="InterPro" id="IPR023430">
    <property type="entry name" value="Pept_HybD-like_dom_sf"/>
</dbReference>
<keyword evidence="3" id="KW-0645">Protease</keyword>
<dbReference type="Gene3D" id="3.40.50.1450">
    <property type="entry name" value="HybD-like"/>
    <property type="match status" value="1"/>
</dbReference>
<dbReference type="GO" id="GO:0004190">
    <property type="term" value="F:aspartic-type endopeptidase activity"/>
    <property type="evidence" value="ECO:0007669"/>
    <property type="project" value="UniProtKB-KW"/>
</dbReference>
<comment type="similarity">
    <text evidence="1">Belongs to the peptidase A31 family.</text>
</comment>
<dbReference type="InterPro" id="IPR004419">
    <property type="entry name" value="Pept_A31_hyd_express"/>
</dbReference>
<evidence type="ECO:0000256" key="8">
    <source>
        <dbReference type="SAM" id="MobiDB-lite"/>
    </source>
</evidence>